<reference evidence="3 4" key="1">
    <citation type="submission" date="2019-08" db="EMBL/GenBank/DDBJ databases">
        <title>In-depth cultivation of the pig gut microbiome towards novel bacterial diversity and tailored functional studies.</title>
        <authorList>
            <person name="Wylensek D."/>
            <person name="Hitch T.C.A."/>
            <person name="Clavel T."/>
        </authorList>
    </citation>
    <scope>NUCLEOTIDE SEQUENCE [LARGE SCALE GENOMIC DNA]</scope>
    <source>
        <strain evidence="3 4">Bifido-178-WT-2B</strain>
    </source>
</reference>
<dbReference type="Pfam" id="PF02698">
    <property type="entry name" value="DUF218"/>
    <property type="match status" value="1"/>
</dbReference>
<dbReference type="PANTHER" id="PTHR30336:SF18">
    <property type="entry name" value="MEMBRANE PROTEIN"/>
    <property type="match status" value="1"/>
</dbReference>
<evidence type="ECO:0000256" key="1">
    <source>
        <dbReference type="SAM" id="Phobius"/>
    </source>
</evidence>
<accession>A0A6A8MFQ9</accession>
<proteinExistence type="predicted"/>
<evidence type="ECO:0000313" key="4">
    <source>
        <dbReference type="Proteomes" id="UP000438120"/>
    </source>
</evidence>
<dbReference type="InterPro" id="IPR003848">
    <property type="entry name" value="DUF218"/>
</dbReference>
<sequence>MPATLNNLLFFFSQNRTFSYFTVLVALALITFLFSWLTEPRKLINGVFFTFFIAALAAWFTFLVYATNLPSFRKAYLAVGVALVGAVAAIVFFSWVLLLWNSYVVLKHESHTLPNLLTLILAIGMLAVWIFIFLTHINRSTPAWVQLLLDIVPSLAVYLAAIMYNFLINLLLYQIVPRHYKADYLIVLGAGLINGDKVSNLLAARINRAIQFAVHQVEKGRKMPKIIMSGGQGPNETTSEAAAMAKYAEKRGLDPSLILLEDQSRNTEQNMEFSRLIAIEDFGSDDFNATFFTSNYHLFRAAIYAKEAGLEANGVGSYTRPYYLPNAILREFAGIFVKYRTRHFTVMALIIAVYIVLAICSAVGVI</sequence>
<name>A0A6A8MFQ9_9LACO</name>
<feature type="transmembrane region" description="Helical" evidence="1">
    <location>
        <begin position="344"/>
        <end position="365"/>
    </location>
</feature>
<dbReference type="OrthoDB" id="9782395at2"/>
<dbReference type="AlphaFoldDB" id="A0A6A8MFQ9"/>
<organism evidence="3 4">
    <name type="scientific">Lactobacillus porci</name>
    <dbReference type="NCBI Taxonomy" id="2012477"/>
    <lineage>
        <taxon>Bacteria</taxon>
        <taxon>Bacillati</taxon>
        <taxon>Bacillota</taxon>
        <taxon>Bacilli</taxon>
        <taxon>Lactobacillales</taxon>
        <taxon>Lactobacillaceae</taxon>
        <taxon>Lactobacillus</taxon>
    </lineage>
</organism>
<feature type="transmembrane region" description="Helical" evidence="1">
    <location>
        <begin position="77"/>
        <end position="100"/>
    </location>
</feature>
<comment type="caution">
    <text evidence="3">The sequence shown here is derived from an EMBL/GenBank/DDBJ whole genome shotgun (WGS) entry which is preliminary data.</text>
</comment>
<feature type="transmembrane region" description="Helical" evidence="1">
    <location>
        <begin position="44"/>
        <end position="65"/>
    </location>
</feature>
<feature type="transmembrane region" description="Helical" evidence="1">
    <location>
        <begin position="112"/>
        <end position="135"/>
    </location>
</feature>
<dbReference type="InterPro" id="IPR051599">
    <property type="entry name" value="Cell_Envelope_Assoc"/>
</dbReference>
<keyword evidence="4" id="KW-1185">Reference proteome</keyword>
<dbReference type="PANTHER" id="PTHR30336">
    <property type="entry name" value="INNER MEMBRANE PROTEIN, PROBABLE PERMEASE"/>
    <property type="match status" value="1"/>
</dbReference>
<dbReference type="GO" id="GO:0043164">
    <property type="term" value="P:Gram-negative-bacterium-type cell wall biogenesis"/>
    <property type="evidence" value="ECO:0007669"/>
    <property type="project" value="TreeGrafter"/>
</dbReference>
<dbReference type="InterPro" id="IPR014729">
    <property type="entry name" value="Rossmann-like_a/b/a_fold"/>
</dbReference>
<feature type="domain" description="DUF218" evidence="2">
    <location>
        <begin position="183"/>
        <end position="332"/>
    </location>
</feature>
<feature type="transmembrane region" description="Helical" evidence="1">
    <location>
        <begin position="155"/>
        <end position="176"/>
    </location>
</feature>
<dbReference type="CDD" id="cd06259">
    <property type="entry name" value="YdcF-like"/>
    <property type="match status" value="1"/>
</dbReference>
<evidence type="ECO:0000259" key="2">
    <source>
        <dbReference type="Pfam" id="PF02698"/>
    </source>
</evidence>
<dbReference type="GO" id="GO:0000270">
    <property type="term" value="P:peptidoglycan metabolic process"/>
    <property type="evidence" value="ECO:0007669"/>
    <property type="project" value="TreeGrafter"/>
</dbReference>
<keyword evidence="1" id="KW-0472">Membrane</keyword>
<feature type="transmembrane region" description="Helical" evidence="1">
    <location>
        <begin position="20"/>
        <end position="37"/>
    </location>
</feature>
<dbReference type="RefSeq" id="WP_154549207.1">
    <property type="nucleotide sequence ID" value="NZ_VUMX01000024.1"/>
</dbReference>
<evidence type="ECO:0000313" key="3">
    <source>
        <dbReference type="EMBL" id="MST87602.1"/>
    </source>
</evidence>
<keyword evidence="1" id="KW-1133">Transmembrane helix</keyword>
<dbReference type="Gene3D" id="3.40.50.620">
    <property type="entry name" value="HUPs"/>
    <property type="match status" value="1"/>
</dbReference>
<dbReference type="GO" id="GO:0005886">
    <property type="term" value="C:plasma membrane"/>
    <property type="evidence" value="ECO:0007669"/>
    <property type="project" value="TreeGrafter"/>
</dbReference>
<protein>
    <recommendedName>
        <fullName evidence="2">DUF218 domain-containing protein</fullName>
    </recommendedName>
</protein>
<keyword evidence="1" id="KW-0812">Transmembrane</keyword>
<dbReference type="Proteomes" id="UP000438120">
    <property type="component" value="Unassembled WGS sequence"/>
</dbReference>
<gene>
    <name evidence="3" type="ORF">FYJ62_08195</name>
</gene>
<dbReference type="EMBL" id="VUMX01000024">
    <property type="protein sequence ID" value="MST87602.1"/>
    <property type="molecule type" value="Genomic_DNA"/>
</dbReference>